<dbReference type="VEuPathDB" id="TriTrypDB:BSAL_30675"/>
<dbReference type="AlphaFoldDB" id="A0A0S4JLX9"/>
<evidence type="ECO:0000313" key="3">
    <source>
        <dbReference type="Proteomes" id="UP000051952"/>
    </source>
</evidence>
<accession>A0A0S4JLX9</accession>
<reference evidence="3" key="1">
    <citation type="submission" date="2015-09" db="EMBL/GenBank/DDBJ databases">
        <authorList>
            <consortium name="Pathogen Informatics"/>
        </authorList>
    </citation>
    <scope>NUCLEOTIDE SEQUENCE [LARGE SCALE GENOMIC DNA]</scope>
    <source>
        <strain evidence="3">Lake Konstanz</strain>
    </source>
</reference>
<gene>
    <name evidence="2" type="ORF">BSAL_30675</name>
</gene>
<protein>
    <submittedName>
        <fullName evidence="2">Uncharacterized protein</fullName>
    </submittedName>
</protein>
<name>A0A0S4JLX9_BODSA</name>
<dbReference type="OMA" id="KEHIAKC"/>
<evidence type="ECO:0000313" key="2">
    <source>
        <dbReference type="EMBL" id="CUG91195.1"/>
    </source>
</evidence>
<feature type="region of interest" description="Disordered" evidence="1">
    <location>
        <begin position="243"/>
        <end position="267"/>
    </location>
</feature>
<sequence>MEAAADDKKKLTEALIRCGLSPNDLVVKPFETFRNEFPNFSHDVVAQKFSSYQELVMRNIDRVQAELRRVERAQLTPRRAEKNAAEYVRISPRKEARHRETERQKQAEERRRELNRQQEAQLQQQRCERAKRDSDREMERMVIDAVNSERSHARYVRDSQLAELRKELAASQLPTLPSIHSAPSTPKRVKDPSMIDKRVDDASARRQQQARAREARGAAHQENEDHRGALYRAGVEIELQERRNKADARSKHAAEVKLRVSSSHERHMREKEAELHAAEELQAESLMRSTSERASNSARFAEARDKCLKNASEYRSAQAYALWQRHIEKTAAEDERKAELQRLELEARSVRAEERERRFAMKELSVARMKKEHIAKCDDLARQVEQRQEAATSRREILLNAVYE</sequence>
<dbReference type="Proteomes" id="UP000051952">
    <property type="component" value="Unassembled WGS sequence"/>
</dbReference>
<evidence type="ECO:0000256" key="1">
    <source>
        <dbReference type="SAM" id="MobiDB-lite"/>
    </source>
</evidence>
<organism evidence="2 3">
    <name type="scientific">Bodo saltans</name>
    <name type="common">Flagellated protozoan</name>
    <dbReference type="NCBI Taxonomy" id="75058"/>
    <lineage>
        <taxon>Eukaryota</taxon>
        <taxon>Discoba</taxon>
        <taxon>Euglenozoa</taxon>
        <taxon>Kinetoplastea</taxon>
        <taxon>Metakinetoplastina</taxon>
        <taxon>Eubodonida</taxon>
        <taxon>Bodonidae</taxon>
        <taxon>Bodo</taxon>
    </lineage>
</organism>
<feature type="compositionally biased region" description="Basic and acidic residues" evidence="1">
    <location>
        <begin position="126"/>
        <end position="138"/>
    </location>
</feature>
<feature type="region of interest" description="Disordered" evidence="1">
    <location>
        <begin position="80"/>
        <end position="138"/>
    </location>
</feature>
<feature type="compositionally biased region" description="Basic and acidic residues" evidence="1">
    <location>
        <begin position="92"/>
        <end position="116"/>
    </location>
</feature>
<keyword evidence="3" id="KW-1185">Reference proteome</keyword>
<proteinExistence type="predicted"/>
<dbReference type="EMBL" id="CYKH01001898">
    <property type="protein sequence ID" value="CUG91195.1"/>
    <property type="molecule type" value="Genomic_DNA"/>
</dbReference>